<evidence type="ECO:0000256" key="4">
    <source>
        <dbReference type="ARBA" id="ARBA00022989"/>
    </source>
</evidence>
<feature type="transmembrane region" description="Helical" evidence="6">
    <location>
        <begin position="184"/>
        <end position="203"/>
    </location>
</feature>
<sequence length="453" mass="51465">MKTKSKNTLTERQFIFYGLNYVVGFGFIATISRVINQGIWGVFVFILTSLITLAVIFAFARAGQKYQNEVGGSYAYAKKTFKNGLVFFSGWNQVARIMLFSATSPLFFSTLLTQFDPDRQWVYVSISLVVYIILILAGSFGFKLSKQIILVTAIFKWATLLIGFGLIIYLIIQSNTYGHTFSQIEPFSVTLFASTILSFIYSYGGFESLATISQSVETKRFKKVIILMFLIVISSYFLFYIIFIGLGKEYLSNFGLEQVYKTLWGTTGVSLFTIGLFFNRMSATMGSVQPYARYIAPLAEDGFLPSIFAKKNKHNEYHHAIYLSVSLAITSSIIFTIIPRIAGVTDTFGTILKAGNISFLIQYFFTLFTVLIWKWRKNEQIPIWEIVIYILGMVVILFTLIVSQLPFISSSSKEVTFEQFIPLISYVAAMLIGYIVKFLNSWLKKRKLRKVVS</sequence>
<dbReference type="InterPro" id="IPR050367">
    <property type="entry name" value="APC_superfamily"/>
</dbReference>
<keyword evidence="4 6" id="KW-1133">Transmembrane helix</keyword>
<evidence type="ECO:0000256" key="1">
    <source>
        <dbReference type="ARBA" id="ARBA00004651"/>
    </source>
</evidence>
<dbReference type="Gene3D" id="1.20.1740.10">
    <property type="entry name" value="Amino acid/polyamine transporter I"/>
    <property type="match status" value="1"/>
</dbReference>
<feature type="transmembrane region" description="Helical" evidence="6">
    <location>
        <begin position="354"/>
        <end position="374"/>
    </location>
</feature>
<feature type="transmembrane region" description="Helical" evidence="6">
    <location>
        <begin position="38"/>
        <end position="60"/>
    </location>
</feature>
<dbReference type="EMBL" id="JFAD01000011">
    <property type="protein sequence ID" value="EXU61337.1"/>
    <property type="molecule type" value="Genomic_DNA"/>
</dbReference>
<evidence type="ECO:0000313" key="8">
    <source>
        <dbReference type="Proteomes" id="UP000020977"/>
    </source>
</evidence>
<feature type="transmembrane region" description="Helical" evidence="6">
    <location>
        <begin position="224"/>
        <end position="247"/>
    </location>
</feature>
<dbReference type="Pfam" id="PF13520">
    <property type="entry name" value="AA_permease_2"/>
    <property type="match status" value="1"/>
</dbReference>
<feature type="transmembrane region" description="Helical" evidence="6">
    <location>
        <begin position="386"/>
        <end position="408"/>
    </location>
</feature>
<feature type="transmembrane region" description="Helical" evidence="6">
    <location>
        <begin position="14"/>
        <end position="32"/>
    </location>
</feature>
<dbReference type="STRING" id="1188239.MOVI_1620"/>
<comment type="subcellular location">
    <subcellularLocation>
        <location evidence="1">Cell membrane</location>
        <topology evidence="1">Multi-pass membrane protein</topology>
    </subcellularLocation>
</comment>
<dbReference type="PANTHER" id="PTHR42770:SF18">
    <property type="entry name" value="ARGININE_AGMATINE ANTIPORTER"/>
    <property type="match status" value="1"/>
</dbReference>
<keyword evidence="5 6" id="KW-0472">Membrane</keyword>
<proteinExistence type="predicted"/>
<feature type="transmembrane region" description="Helical" evidence="6">
    <location>
        <begin position="121"/>
        <end position="142"/>
    </location>
</feature>
<dbReference type="GO" id="GO:0005886">
    <property type="term" value="C:plasma membrane"/>
    <property type="evidence" value="ECO:0007669"/>
    <property type="project" value="UniProtKB-SubCell"/>
</dbReference>
<dbReference type="PIRSF" id="PIRSF006060">
    <property type="entry name" value="AA_transporter"/>
    <property type="match status" value="1"/>
</dbReference>
<dbReference type="InterPro" id="IPR002293">
    <property type="entry name" value="AA/rel_permease1"/>
</dbReference>
<evidence type="ECO:0000313" key="7">
    <source>
        <dbReference type="EMBL" id="EXU61337.1"/>
    </source>
</evidence>
<feature type="transmembrane region" description="Helical" evidence="6">
    <location>
        <begin position="149"/>
        <end position="172"/>
    </location>
</feature>
<evidence type="ECO:0000256" key="2">
    <source>
        <dbReference type="ARBA" id="ARBA00022475"/>
    </source>
</evidence>
<name>A0A014NR35_9BACT</name>
<evidence type="ECO:0000256" key="5">
    <source>
        <dbReference type="ARBA" id="ARBA00023136"/>
    </source>
</evidence>
<dbReference type="Proteomes" id="UP000020977">
    <property type="component" value="Unassembled WGS sequence"/>
</dbReference>
<feature type="transmembrane region" description="Helical" evidence="6">
    <location>
        <begin position="259"/>
        <end position="278"/>
    </location>
</feature>
<organism evidence="7 8">
    <name type="scientific">Mesomycoplasma ovipneumoniae 14811</name>
    <dbReference type="NCBI Taxonomy" id="1188239"/>
    <lineage>
        <taxon>Bacteria</taxon>
        <taxon>Bacillati</taxon>
        <taxon>Mycoplasmatota</taxon>
        <taxon>Mycoplasmoidales</taxon>
        <taxon>Metamycoplasmataceae</taxon>
        <taxon>Mesomycoplasma</taxon>
    </lineage>
</organism>
<dbReference type="GO" id="GO:0022857">
    <property type="term" value="F:transmembrane transporter activity"/>
    <property type="evidence" value="ECO:0007669"/>
    <property type="project" value="InterPro"/>
</dbReference>
<dbReference type="eggNOG" id="COG0531">
    <property type="taxonomic scope" value="Bacteria"/>
</dbReference>
<dbReference type="AlphaFoldDB" id="A0A014NR35"/>
<dbReference type="PANTHER" id="PTHR42770">
    <property type="entry name" value="AMINO ACID TRANSPORTER-RELATED"/>
    <property type="match status" value="1"/>
</dbReference>
<evidence type="ECO:0000256" key="3">
    <source>
        <dbReference type="ARBA" id="ARBA00022692"/>
    </source>
</evidence>
<keyword evidence="3 6" id="KW-0812">Transmembrane</keyword>
<comment type="caution">
    <text evidence="7">The sequence shown here is derived from an EMBL/GenBank/DDBJ whole genome shotgun (WGS) entry which is preliminary data.</text>
</comment>
<keyword evidence="2" id="KW-1003">Cell membrane</keyword>
<gene>
    <name evidence="7" type="ORF">MOVI_1620</name>
</gene>
<feature type="transmembrane region" description="Helical" evidence="6">
    <location>
        <begin position="320"/>
        <end position="342"/>
    </location>
</feature>
<protein>
    <recommendedName>
        <fullName evidence="9">Amino acid permease</fullName>
    </recommendedName>
</protein>
<accession>A0A014NR35</accession>
<evidence type="ECO:0000256" key="6">
    <source>
        <dbReference type="SAM" id="Phobius"/>
    </source>
</evidence>
<reference evidence="7 8" key="1">
    <citation type="submission" date="2014-03" db="EMBL/GenBank/DDBJ databases">
        <title>Genome sequence of Mycoplasma ovipneumoniae strain 14811.</title>
        <authorList>
            <person name="Sirand-Pugnet P."/>
            <person name="Breton M."/>
            <person name="Dordet-Frisoni E."/>
            <person name="Baranowski E."/>
            <person name="Barre A."/>
            <person name="Couture C."/>
            <person name="Dupuy V."/>
            <person name="Gaurivaud P."/>
            <person name="Jacob D."/>
            <person name="Lemaitre C."/>
            <person name="Manso-Silvan L."/>
            <person name="Nikolski M."/>
            <person name="Nouvel L.-X."/>
            <person name="Poumarat F."/>
            <person name="Tardy F."/>
            <person name="Thebault P."/>
            <person name="Theil S."/>
            <person name="Citti C."/>
            <person name="Thiaucourt F."/>
            <person name="Blanchard A."/>
        </authorList>
    </citation>
    <scope>NUCLEOTIDE SEQUENCE [LARGE SCALE GENOMIC DNA]</scope>
    <source>
        <strain evidence="7 8">14811</strain>
    </source>
</reference>
<evidence type="ECO:0008006" key="9">
    <source>
        <dbReference type="Google" id="ProtNLM"/>
    </source>
</evidence>
<feature type="transmembrane region" description="Helical" evidence="6">
    <location>
        <begin position="420"/>
        <end position="440"/>
    </location>
</feature>